<gene>
    <name evidence="1" type="ORF">ACFFP1_00455</name>
</gene>
<accession>A0ABV5XT94</accession>
<protein>
    <submittedName>
        <fullName evidence="1">Uncharacterized protein</fullName>
    </submittedName>
</protein>
<proteinExistence type="predicted"/>
<dbReference type="Proteomes" id="UP001589702">
    <property type="component" value="Unassembled WGS sequence"/>
</dbReference>
<comment type="caution">
    <text evidence="1">The sequence shown here is derived from an EMBL/GenBank/DDBJ whole genome shotgun (WGS) entry which is preliminary data.</text>
</comment>
<name>A0ABV5XT94_ARTRM</name>
<dbReference type="EMBL" id="JBHMBC010000002">
    <property type="protein sequence ID" value="MFB9817967.1"/>
    <property type="molecule type" value="Genomic_DNA"/>
</dbReference>
<sequence length="281" mass="32135">MNRHSEAVREDDLEEGRWKHPTPVTAELASTWVDKGRRLSIPLLELAGPVADPATVIPQVVEKESERLYGNFMLAWLDNSSDPRVVNHLPDAAFFLQLLDLTYGPVFELRPELRSLLSGTSRPEMSLTNDVLQIQLRTVQGNYSMIRHHALMLFYAALWLDEPERSGWLDLYDQLVTHVDGRPEGRPSLEQIGSTESGAFEDFAALSGRTLTDPEARQLLNDPEALQRIVDYQLYAAVAIGLLWREYRALPEELQEGWHREQLSRGYVSPDYLEDNWLNKK</sequence>
<organism evidence="1 2">
    <name type="scientific">Arthrobacter ramosus</name>
    <dbReference type="NCBI Taxonomy" id="1672"/>
    <lineage>
        <taxon>Bacteria</taxon>
        <taxon>Bacillati</taxon>
        <taxon>Actinomycetota</taxon>
        <taxon>Actinomycetes</taxon>
        <taxon>Micrococcales</taxon>
        <taxon>Micrococcaceae</taxon>
        <taxon>Arthrobacter</taxon>
    </lineage>
</organism>
<dbReference type="RefSeq" id="WP_234753543.1">
    <property type="nucleotide sequence ID" value="NZ_BAAAWN010000001.1"/>
</dbReference>
<evidence type="ECO:0000313" key="2">
    <source>
        <dbReference type="Proteomes" id="UP001589702"/>
    </source>
</evidence>
<reference evidence="1 2" key="1">
    <citation type="submission" date="2024-09" db="EMBL/GenBank/DDBJ databases">
        <authorList>
            <person name="Sun Q."/>
            <person name="Mori K."/>
        </authorList>
    </citation>
    <scope>NUCLEOTIDE SEQUENCE [LARGE SCALE GENOMIC DNA]</scope>
    <source>
        <strain evidence="1 2">JCM 1334</strain>
    </source>
</reference>
<evidence type="ECO:0000313" key="1">
    <source>
        <dbReference type="EMBL" id="MFB9817967.1"/>
    </source>
</evidence>
<keyword evidence="2" id="KW-1185">Reference proteome</keyword>